<keyword evidence="2" id="KW-0812">Transmembrane</keyword>
<dbReference type="PANTHER" id="PTHR37813">
    <property type="entry name" value="FELS-2 PROPHAGE PROTEIN"/>
    <property type="match status" value="1"/>
</dbReference>
<name>A0A0E1X9E0_STAAU</name>
<comment type="caution">
    <text evidence="3">The sequence shown here is derived from an EMBL/GenBank/DDBJ whole genome shotgun (WGS) entry which is preliminary data.</text>
</comment>
<evidence type="ECO:0000256" key="1">
    <source>
        <dbReference type="SAM" id="Coils"/>
    </source>
</evidence>
<feature type="coiled-coil region" evidence="1">
    <location>
        <begin position="71"/>
        <end position="98"/>
    </location>
</feature>
<feature type="transmembrane region" description="Helical" evidence="2">
    <location>
        <begin position="263"/>
        <end position="288"/>
    </location>
</feature>
<protein>
    <submittedName>
        <fullName evidence="3">TMP repeat protein</fullName>
    </submittedName>
</protein>
<accession>A0A0E1X9E0</accession>
<dbReference type="PANTHER" id="PTHR37813:SF1">
    <property type="entry name" value="FELS-2 PROPHAGE PROTEIN"/>
    <property type="match status" value="1"/>
</dbReference>
<dbReference type="Gene3D" id="1.20.120.20">
    <property type="entry name" value="Apolipoprotein"/>
    <property type="match status" value="1"/>
</dbReference>
<keyword evidence="2" id="KW-1133">Transmembrane helix</keyword>
<feature type="transmembrane region" description="Helical" evidence="2">
    <location>
        <begin position="734"/>
        <end position="761"/>
    </location>
</feature>
<evidence type="ECO:0000256" key="2">
    <source>
        <dbReference type="SAM" id="Phobius"/>
    </source>
</evidence>
<organism evidence="3 4">
    <name type="scientific">Staphylococcus aureus subsp. aureus MN8</name>
    <dbReference type="NCBI Taxonomy" id="548470"/>
    <lineage>
        <taxon>Bacteria</taxon>
        <taxon>Bacillati</taxon>
        <taxon>Bacillota</taxon>
        <taxon>Bacilli</taxon>
        <taxon>Bacillales</taxon>
        <taxon>Staphylococcaceae</taxon>
        <taxon>Staphylococcus</taxon>
    </lineage>
</organism>
<proteinExistence type="predicted"/>
<dbReference type="SUPFAM" id="SSF48371">
    <property type="entry name" value="ARM repeat"/>
    <property type="match status" value="1"/>
</dbReference>
<dbReference type="HOGENOM" id="CLU_008370_1_1_9"/>
<dbReference type="EMBL" id="ACJA02000002">
    <property type="protein sequence ID" value="EFH95967.1"/>
    <property type="molecule type" value="Genomic_DNA"/>
</dbReference>
<dbReference type="Proteomes" id="UP000003455">
    <property type="component" value="Chromosome"/>
</dbReference>
<evidence type="ECO:0000313" key="4">
    <source>
        <dbReference type="Proteomes" id="UP000003455"/>
    </source>
</evidence>
<keyword evidence="1" id="KW-0175">Coiled coil</keyword>
<keyword evidence="2" id="KW-0472">Membrane</keyword>
<sequence>MDTHFMAKIMANIRDFQNNVRKAQRLAKTSVPNNIETDVKADISKFQRAMQRAKAMAQKWRGHDVKLFMKTEEYKANLERAKAQAERFKQHKVDLKLSDAELMAKYKTTKATVEAWRKHVVKLDLDASAAKMAVKGFKEDLIDLNKHSFDVDSSRWKLGNKFTKEFNEVEGAVKRSFGRIGQIMRKEVNGTSSIWGKLNNALEDYGKKMDALATKIRTFGTIFAQQVKGLMIASIQALIPVIAGLVPAIMAVLNAVGVLGGGVLGLAGAFSIAGAGAVAFGVMAISAIKMLKDGTLQVTKETQAYQSALNGVKSTWQDIIKQNQAQIFNTLANGLNTIKTALIALKPFISGVAQSMEQASQKVLKWAQNSQTAQKFFNIMNTTGVKTFDALLSAAGRFGDGLVNVFTQLAPLFLWVANGLDSLGQKFQNWANSVAGQNAIQAFIEYTKTNLPKLGQIFGNVFSGIGNLMIAFGQNSSNIFDWLVKLTSQFRAWSEQVGQSQGFKDFISYVQENGPTIMQLIGNIVKALVAFGTAMAPIASKLLDFITNLAGFIAKLFETHPAVAQIIGVMGILGGVFWALMAPIAAVSSVLSNVFGMTLLNVVKRILDLTRITGLVSKAFGLLAGAFTSISWPILAVVAVIGAFIGILVYLWKTNENFRKTITEAWNGIKTAVSGAIQGVVDWLTQLWGKIQSTLQPIMPILQMLGQIFMQVLGVLVIGIITNVMNIIQGLWTLITIAFQAIGTVISVAVQIIVGLFTALIQLLTGDFSGAWETIKTTITNVLDTIWQYMQSVWDSIIGFLTGVMNRALSMFGTSWSQIWSTITNFVSNIWNSVTSWFSRVASSIAEKMGQALNFIITKGSEWVSNIWNTVTSFASKVADGFKRVVSNVGDGMSDALGKIKSFFSDFLNAGAELIGKVAEGVANAAHKVVSAVGDAISSAWDSVTSFVSGHGGGSSLGKGLAVSQAKVIATDFGSAFNKELSSTLTDSIVDPVSTSIDRHMTSDVQHSLKENNRPIVNVTIRNEGDLDLIKSRIDDMNAIDGSFNLL</sequence>
<reference evidence="3 4" key="1">
    <citation type="submission" date="2010-05" db="EMBL/GenBank/DDBJ databases">
        <authorList>
            <person name="Muzny D."/>
            <person name="Qin X."/>
            <person name="Buhay C."/>
            <person name="Dugan-Rocha S."/>
            <person name="Ding Y."/>
            <person name="Chen G."/>
            <person name="Hawes A."/>
            <person name="Holder M."/>
            <person name="Jhangiani S."/>
            <person name="Johnson A."/>
            <person name="Khan Z."/>
            <person name="Li Z."/>
            <person name="Liu W."/>
            <person name="Liu X."/>
            <person name="Perez L."/>
            <person name="Shen H."/>
            <person name="Wang Q."/>
            <person name="Watt J."/>
            <person name="Xi L."/>
            <person name="Xin Y."/>
            <person name="Zhou J."/>
            <person name="Deng J."/>
            <person name="Jiang H."/>
            <person name="Liu Y."/>
            <person name="Qu J."/>
            <person name="Song X.-Z."/>
            <person name="Zhang L."/>
            <person name="Villasana D."/>
            <person name="Johnson A."/>
            <person name="Liu J."/>
            <person name="Liyanage D."/>
            <person name="Lorensuhewa L."/>
            <person name="Robinson T."/>
            <person name="Song A."/>
            <person name="Song B.-B."/>
            <person name="Dinh H."/>
            <person name="Thornton R."/>
            <person name="Coyle M."/>
            <person name="Francisco L."/>
            <person name="Jackson L."/>
            <person name="Javaid M."/>
            <person name="Korchina V."/>
            <person name="Kovar C."/>
            <person name="Mata R."/>
            <person name="Mathew T."/>
            <person name="Ngo R."/>
            <person name="Nguyen L."/>
            <person name="Nguyen N."/>
            <person name="Okwuonu G."/>
            <person name="Ongeri F."/>
            <person name="Pham C."/>
            <person name="Simmons D."/>
            <person name="Wilczek-Boney K."/>
            <person name="Hale W."/>
            <person name="Jakkamsetti A."/>
            <person name="Pham P."/>
            <person name="Ruth R."/>
            <person name="San Lucas F."/>
            <person name="Warren J."/>
            <person name="Zhang J."/>
            <person name="Zhao Z."/>
            <person name="Zhou C."/>
            <person name="Zhu D."/>
            <person name="Lee S."/>
            <person name="Bess C."/>
            <person name="Blankenburg K."/>
            <person name="Forbes L."/>
            <person name="Fu Q."/>
            <person name="Gubbala S."/>
            <person name="Hirani K."/>
            <person name="Jayaseelan J.C."/>
            <person name="Lara F."/>
            <person name="Munidasa M."/>
            <person name="Palculict T."/>
            <person name="Patil S."/>
            <person name="Pu L.-L."/>
            <person name="Saada N."/>
            <person name="Tang L."/>
            <person name="Weissenberger G."/>
            <person name="Zhu Y."/>
            <person name="Hemphill L."/>
            <person name="Shang Y."/>
            <person name="Youmans B."/>
            <person name="Ayvaz T."/>
            <person name="Ross M."/>
            <person name="Santibanez J."/>
            <person name="Aqrawi P."/>
            <person name="Gross S."/>
            <person name="Joshi V."/>
            <person name="Fowler G."/>
            <person name="Nazareth L."/>
            <person name="Reid J."/>
            <person name="Worley K."/>
            <person name="Petrosino J."/>
            <person name="Highlander S."/>
            <person name="Gibbs R."/>
        </authorList>
    </citation>
    <scope>NUCLEOTIDE SEQUENCE [LARGE SCALE GENOMIC DNA]</scope>
    <source>
        <strain evidence="3 4">MN8</strain>
    </source>
</reference>
<feature type="transmembrane region" description="Helical" evidence="2">
    <location>
        <begin position="708"/>
        <end position="728"/>
    </location>
</feature>
<evidence type="ECO:0000313" key="3">
    <source>
        <dbReference type="EMBL" id="EFH95967.1"/>
    </source>
</evidence>
<dbReference type="RefSeq" id="WP_000379439.1">
    <property type="nucleotide sequence ID" value="NZ_CM000952.1"/>
</dbReference>
<feature type="transmembrane region" description="Helical" evidence="2">
    <location>
        <begin position="237"/>
        <end position="257"/>
    </location>
</feature>
<feature type="transmembrane region" description="Helical" evidence="2">
    <location>
        <begin position="634"/>
        <end position="652"/>
    </location>
</feature>
<dbReference type="AlphaFoldDB" id="A0A0E1X9E0"/>
<gene>
    <name evidence="3" type="ORF">HMPREF0769_11350</name>
</gene>
<feature type="transmembrane region" description="Helical" evidence="2">
    <location>
        <begin position="563"/>
        <end position="588"/>
    </location>
</feature>
<dbReference type="InterPro" id="IPR016024">
    <property type="entry name" value="ARM-type_fold"/>
</dbReference>